<dbReference type="AlphaFoldDB" id="A0A1G1YG68"/>
<dbReference type="Proteomes" id="UP000177310">
    <property type="component" value="Unassembled WGS sequence"/>
</dbReference>
<dbReference type="Pfam" id="PF04480">
    <property type="entry name" value="DUF559"/>
    <property type="match status" value="1"/>
</dbReference>
<dbReference type="STRING" id="1797542.A3J59_02750"/>
<organism evidence="2 3">
    <name type="scientific">Candidatus Buchananbacteria bacterium RIFCSPHIGHO2_02_FULL_56_16</name>
    <dbReference type="NCBI Taxonomy" id="1797542"/>
    <lineage>
        <taxon>Bacteria</taxon>
        <taxon>Candidatus Buchananiibacteriota</taxon>
    </lineage>
</organism>
<accession>A0A1G1YG68</accession>
<dbReference type="InterPro" id="IPR011335">
    <property type="entry name" value="Restrct_endonuc-II-like"/>
</dbReference>
<proteinExistence type="predicted"/>
<dbReference type="PANTHER" id="PTHR38590:SF1">
    <property type="entry name" value="BLL0828 PROTEIN"/>
    <property type="match status" value="1"/>
</dbReference>
<reference evidence="2 3" key="1">
    <citation type="journal article" date="2016" name="Nat. Commun.">
        <title>Thousands of microbial genomes shed light on interconnected biogeochemical processes in an aquifer system.</title>
        <authorList>
            <person name="Anantharaman K."/>
            <person name="Brown C.T."/>
            <person name="Hug L.A."/>
            <person name="Sharon I."/>
            <person name="Castelle C.J."/>
            <person name="Probst A.J."/>
            <person name="Thomas B.C."/>
            <person name="Singh A."/>
            <person name="Wilkins M.J."/>
            <person name="Karaoz U."/>
            <person name="Brodie E.L."/>
            <person name="Williams K.H."/>
            <person name="Hubbard S.S."/>
            <person name="Banfield J.F."/>
        </authorList>
    </citation>
    <scope>NUCLEOTIDE SEQUENCE [LARGE SCALE GENOMIC DNA]</scope>
</reference>
<feature type="domain" description="DUF559" evidence="1">
    <location>
        <begin position="6"/>
        <end position="110"/>
    </location>
</feature>
<dbReference type="InterPro" id="IPR047216">
    <property type="entry name" value="Endonuclease_DUF559_bact"/>
</dbReference>
<sequence length="116" mass="13827">MKRKHITVARVLRRNQTNQEARLWSVLRNRNIYGLKFRRQYSIGDYIVDFYCPQSRLVIELDGGGHNEERQIKLDVSRDNFLRSKGYKFLRVWNDEIDENLEGVVEKIFELGNPSP</sequence>
<dbReference type="EMBL" id="MHIL01000021">
    <property type="protein sequence ID" value="OGY51251.1"/>
    <property type="molecule type" value="Genomic_DNA"/>
</dbReference>
<dbReference type="Gene3D" id="3.40.960.10">
    <property type="entry name" value="VSR Endonuclease"/>
    <property type="match status" value="1"/>
</dbReference>
<evidence type="ECO:0000313" key="2">
    <source>
        <dbReference type="EMBL" id="OGY51251.1"/>
    </source>
</evidence>
<evidence type="ECO:0000313" key="3">
    <source>
        <dbReference type="Proteomes" id="UP000177310"/>
    </source>
</evidence>
<name>A0A1G1YG68_9BACT</name>
<dbReference type="InterPro" id="IPR007569">
    <property type="entry name" value="DUF559"/>
</dbReference>
<dbReference type="CDD" id="cd01038">
    <property type="entry name" value="Endonuclease_DUF559"/>
    <property type="match status" value="1"/>
</dbReference>
<evidence type="ECO:0000259" key="1">
    <source>
        <dbReference type="Pfam" id="PF04480"/>
    </source>
</evidence>
<protein>
    <recommendedName>
        <fullName evidence="1">DUF559 domain-containing protein</fullName>
    </recommendedName>
</protein>
<comment type="caution">
    <text evidence="2">The sequence shown here is derived from an EMBL/GenBank/DDBJ whole genome shotgun (WGS) entry which is preliminary data.</text>
</comment>
<dbReference type="PANTHER" id="PTHR38590">
    <property type="entry name" value="BLL0828 PROTEIN"/>
    <property type="match status" value="1"/>
</dbReference>
<dbReference type="SUPFAM" id="SSF52980">
    <property type="entry name" value="Restriction endonuclease-like"/>
    <property type="match status" value="1"/>
</dbReference>
<gene>
    <name evidence="2" type="ORF">A3J59_02750</name>
</gene>